<dbReference type="EMBL" id="NBNE01013310">
    <property type="protein sequence ID" value="OWY95176.1"/>
    <property type="molecule type" value="Genomic_DNA"/>
</dbReference>
<dbReference type="PANTHER" id="PTHR34605:SF3">
    <property type="entry name" value="P CELL-TYPE AGGLUTINATION PROTEIN MAP4-LIKE-RELATED"/>
    <property type="match status" value="1"/>
</dbReference>
<dbReference type="GO" id="GO:0006310">
    <property type="term" value="P:DNA recombination"/>
    <property type="evidence" value="ECO:0007669"/>
    <property type="project" value="UniProtKB-KW"/>
</dbReference>
<sequence>MYSLTLDLAPGTLLMVDYGLIPFCPGRKHRYLQLLGTVQDVLVHLQSQALAKGSHHNGLPGVKTKATHNGYPAHVTKTQNNSFTTQSGRQRNAASTILSKIGHISWLHRRHCGFSVGLHPGHQLALQGMQRMSAPPSRKLPMSPHLLRQLRSHCNFDLTHDRVLWAAAVMGYLYMLRKSEYLSDRGVTKPYEIQLRDVTFRAARGDRATTKAEAISVSIHFRGSKSDQEGVGATTTIERSRSNWLCPVRAVWELVEHGRRIGLGPRALLCSTSRFTSLSASDMTRAVKAAVSAAGENPADYGTHSMRSGGATALFRAGIDRLAIKHFGRWKSDAYEQYAKIDNVTLSGIAAAMTRDDSQLLHGEGSLSSKWGHSTPHPRLE</sequence>
<comment type="caution">
    <text evidence="2">The sequence shown here is derived from an EMBL/GenBank/DDBJ whole genome shotgun (WGS) entry which is preliminary data.</text>
</comment>
<dbReference type="InterPro" id="IPR011010">
    <property type="entry name" value="DNA_brk_join_enz"/>
</dbReference>
<proteinExistence type="predicted"/>
<dbReference type="AlphaFoldDB" id="A0A225URI0"/>
<dbReference type="PANTHER" id="PTHR34605">
    <property type="entry name" value="PHAGE_INTEGRASE DOMAIN-CONTAINING PROTEIN"/>
    <property type="match status" value="1"/>
</dbReference>
<evidence type="ECO:0000256" key="1">
    <source>
        <dbReference type="ARBA" id="ARBA00023172"/>
    </source>
</evidence>
<dbReference type="SUPFAM" id="SSF56349">
    <property type="entry name" value="DNA breaking-rejoining enzymes"/>
    <property type="match status" value="1"/>
</dbReference>
<dbReference type="Proteomes" id="UP000198211">
    <property type="component" value="Unassembled WGS sequence"/>
</dbReference>
<reference evidence="3" key="1">
    <citation type="submission" date="2017-03" db="EMBL/GenBank/DDBJ databases">
        <title>Phytopthora megakarya and P. palmivora, two closely related causual agents of cacao black pod achieved similar genome size and gene model numbers by different mechanisms.</title>
        <authorList>
            <person name="Ali S."/>
            <person name="Shao J."/>
            <person name="Larry D.J."/>
            <person name="Kronmiller B."/>
            <person name="Shen D."/>
            <person name="Strem M.D."/>
            <person name="Melnick R.L."/>
            <person name="Guiltinan M.J."/>
            <person name="Tyler B.M."/>
            <person name="Meinhardt L.W."/>
            <person name="Bailey B.A."/>
        </authorList>
    </citation>
    <scope>NUCLEOTIDE SEQUENCE [LARGE SCALE GENOMIC DNA]</scope>
    <source>
        <strain evidence="3">zdho120</strain>
    </source>
</reference>
<accession>A0A225URI0</accession>
<name>A0A225URI0_9STRA</name>
<dbReference type="OrthoDB" id="167975at2759"/>
<evidence type="ECO:0000313" key="3">
    <source>
        <dbReference type="Proteomes" id="UP000198211"/>
    </source>
</evidence>
<dbReference type="GO" id="GO:0015074">
    <property type="term" value="P:DNA integration"/>
    <property type="evidence" value="ECO:0007669"/>
    <property type="project" value="InterPro"/>
</dbReference>
<dbReference type="GO" id="GO:0003677">
    <property type="term" value="F:DNA binding"/>
    <property type="evidence" value="ECO:0007669"/>
    <property type="project" value="InterPro"/>
</dbReference>
<gene>
    <name evidence="2" type="ORF">PHMEG_00034886</name>
</gene>
<evidence type="ECO:0008006" key="4">
    <source>
        <dbReference type="Google" id="ProtNLM"/>
    </source>
</evidence>
<keyword evidence="3" id="KW-1185">Reference proteome</keyword>
<protein>
    <recommendedName>
        <fullName evidence="4">Tyr recombinase domain-containing protein</fullName>
    </recommendedName>
</protein>
<keyword evidence="1" id="KW-0233">DNA recombination</keyword>
<organism evidence="2 3">
    <name type="scientific">Phytophthora megakarya</name>
    <dbReference type="NCBI Taxonomy" id="4795"/>
    <lineage>
        <taxon>Eukaryota</taxon>
        <taxon>Sar</taxon>
        <taxon>Stramenopiles</taxon>
        <taxon>Oomycota</taxon>
        <taxon>Peronosporomycetes</taxon>
        <taxon>Peronosporales</taxon>
        <taxon>Peronosporaceae</taxon>
        <taxon>Phytophthora</taxon>
    </lineage>
</organism>
<dbReference type="Gene3D" id="1.10.443.10">
    <property type="entry name" value="Intergrase catalytic core"/>
    <property type="match status" value="1"/>
</dbReference>
<dbReference type="InterPro" id="IPR013762">
    <property type="entry name" value="Integrase-like_cat_sf"/>
</dbReference>
<evidence type="ECO:0000313" key="2">
    <source>
        <dbReference type="EMBL" id="OWY95176.1"/>
    </source>
</evidence>
<dbReference type="InterPro" id="IPR052925">
    <property type="entry name" value="Phage_Integrase-like_Recomb"/>
</dbReference>